<proteinExistence type="predicted"/>
<dbReference type="InterPro" id="IPR035965">
    <property type="entry name" value="PAS-like_dom_sf"/>
</dbReference>
<dbReference type="PROSITE" id="PS50112">
    <property type="entry name" value="PAS"/>
    <property type="match status" value="1"/>
</dbReference>
<accession>A0A060DLD8</accession>
<evidence type="ECO:0000313" key="3">
    <source>
        <dbReference type="Proteomes" id="UP000027186"/>
    </source>
</evidence>
<dbReference type="KEGG" id="abq:ABAZ39_06130"/>
<organism evidence="2 3">
    <name type="scientific">Azospirillum argentinense</name>
    <dbReference type="NCBI Taxonomy" id="2970906"/>
    <lineage>
        <taxon>Bacteria</taxon>
        <taxon>Pseudomonadati</taxon>
        <taxon>Pseudomonadota</taxon>
        <taxon>Alphaproteobacteria</taxon>
        <taxon>Rhodospirillales</taxon>
        <taxon>Azospirillaceae</taxon>
        <taxon>Azospirillum</taxon>
    </lineage>
</organism>
<protein>
    <submittedName>
        <fullName evidence="2">Chemotaxis protein</fullName>
    </submittedName>
</protein>
<name>A0A060DLD8_9PROT</name>
<dbReference type="InterPro" id="IPR013655">
    <property type="entry name" value="PAS_fold_3"/>
</dbReference>
<dbReference type="EMBL" id="CP007793">
    <property type="protein sequence ID" value="AIB11594.1"/>
    <property type="molecule type" value="Genomic_DNA"/>
</dbReference>
<dbReference type="CDD" id="cd00130">
    <property type="entry name" value="PAS"/>
    <property type="match status" value="1"/>
</dbReference>
<evidence type="ECO:0000259" key="1">
    <source>
        <dbReference type="PROSITE" id="PS50112"/>
    </source>
</evidence>
<dbReference type="InterPro" id="IPR000014">
    <property type="entry name" value="PAS"/>
</dbReference>
<evidence type="ECO:0000313" key="2">
    <source>
        <dbReference type="EMBL" id="AIB11594.1"/>
    </source>
</evidence>
<dbReference type="Proteomes" id="UP000027186">
    <property type="component" value="Chromosome"/>
</dbReference>
<dbReference type="RefSeq" id="WP_038527680.1">
    <property type="nucleotide sequence ID" value="NZ_CP007793.1"/>
</dbReference>
<reference evidence="2 3" key="1">
    <citation type="journal article" date="2014" name="Genome Announc.">
        <title>Complete Genome Sequence of the Model Rhizosphere Strain Azospirillum brasilense Az39, Successfully Applied in Agriculture.</title>
        <authorList>
            <person name="Rivera D."/>
            <person name="Revale S."/>
            <person name="Molina R."/>
            <person name="Gualpa J."/>
            <person name="Puente M."/>
            <person name="Maroniche G."/>
            <person name="Paris G."/>
            <person name="Baker D."/>
            <person name="Clavijo B."/>
            <person name="McLay K."/>
            <person name="Spaepen S."/>
            <person name="Perticari A."/>
            <person name="Vazquez M."/>
            <person name="Wisniewski-Dye F."/>
            <person name="Watkins C."/>
            <person name="Martinez-Abarca F."/>
            <person name="Vanderleyden J."/>
            <person name="Cassan F."/>
        </authorList>
    </citation>
    <scope>NUCLEOTIDE SEQUENCE [LARGE SCALE GENOMIC DNA]</scope>
    <source>
        <strain evidence="2 3">Az39</strain>
    </source>
</reference>
<dbReference type="AlphaFoldDB" id="A0A060DLD8"/>
<dbReference type="NCBIfam" id="TIGR00229">
    <property type="entry name" value="sensory_box"/>
    <property type="match status" value="1"/>
</dbReference>
<feature type="domain" description="PAS" evidence="1">
    <location>
        <begin position="30"/>
        <end position="81"/>
    </location>
</feature>
<gene>
    <name evidence="2" type="ORF">ABAZ39_06130</name>
</gene>
<dbReference type="Pfam" id="PF08447">
    <property type="entry name" value="PAS_3"/>
    <property type="match status" value="1"/>
</dbReference>
<dbReference type="SUPFAM" id="SSF55785">
    <property type="entry name" value="PYP-like sensor domain (PAS domain)"/>
    <property type="match status" value="1"/>
</dbReference>
<sequence>MAVGIGGTHNSLTGQERTFHRDEIIVSKTDLKGRITYANDVFLRISGYSESELLGRPHNIVRHPDMPRCVYKLLWSRIEAGSEIFAYVINRAKDGDHYWVFAHVTPVFGNPDSGNGRTITGYHSSRRVPARPAVDAAAGLYAALRAEEARHADRNAAMAASGAMLEKLLRDKGTSYDEFVFSL</sequence>
<dbReference type="Gene3D" id="3.30.450.20">
    <property type="entry name" value="PAS domain"/>
    <property type="match status" value="1"/>
</dbReference>